<feature type="region of interest" description="Disordered" evidence="8">
    <location>
        <begin position="1"/>
        <end position="20"/>
    </location>
</feature>
<dbReference type="KEGG" id="pbal:CPBP_00091"/>
<reference evidence="9 10" key="1">
    <citation type="submission" date="2020-06" db="EMBL/GenBank/DDBJ databases">
        <title>The endosymbiont of the kinetoplastid Bodo saltans is a Paracaedibacter-like alpha-proteobacterium possessing a putative toxin-antitoxin system.</title>
        <authorList>
            <person name="Midha S."/>
            <person name="Rigden D.J."/>
            <person name="Siozios S."/>
            <person name="Hurst G.D.D."/>
            <person name="Jackson A.P."/>
        </authorList>
    </citation>
    <scope>NUCLEOTIDE SEQUENCE [LARGE SCALE GENOMIC DNA]</scope>
    <source>
        <strain evidence="9">Lake Konstanz</strain>
    </source>
</reference>
<dbReference type="InterPro" id="IPR018271">
    <property type="entry name" value="Ribosomal_uS14_CS"/>
</dbReference>
<evidence type="ECO:0000313" key="10">
    <source>
        <dbReference type="Proteomes" id="UP000594001"/>
    </source>
</evidence>
<gene>
    <name evidence="7 9" type="primary">rpsN</name>
    <name evidence="9" type="ORF">CPBP_00091</name>
</gene>
<dbReference type="GO" id="GO:0003735">
    <property type="term" value="F:structural constituent of ribosome"/>
    <property type="evidence" value="ECO:0007669"/>
    <property type="project" value="InterPro"/>
</dbReference>
<dbReference type="InterPro" id="IPR023036">
    <property type="entry name" value="Ribosomal_uS14_bac/plastid"/>
</dbReference>
<dbReference type="NCBIfam" id="NF006477">
    <property type="entry name" value="PRK08881.1"/>
    <property type="match status" value="1"/>
</dbReference>
<dbReference type="Gene3D" id="1.10.287.1480">
    <property type="match status" value="1"/>
</dbReference>
<accession>A0A7L9RS10</accession>
<dbReference type="AlphaFoldDB" id="A0A7L9RS10"/>
<dbReference type="FunFam" id="1.10.287.1480:FF:000001">
    <property type="entry name" value="30S ribosomal protein S14"/>
    <property type="match status" value="1"/>
</dbReference>
<evidence type="ECO:0000256" key="7">
    <source>
        <dbReference type="HAMAP-Rule" id="MF_00537"/>
    </source>
</evidence>
<dbReference type="InterPro" id="IPR001209">
    <property type="entry name" value="Ribosomal_uS14"/>
</dbReference>
<dbReference type="HAMAP" id="MF_00537">
    <property type="entry name" value="Ribosomal_uS14_1"/>
    <property type="match status" value="1"/>
</dbReference>
<dbReference type="SUPFAM" id="SSF57716">
    <property type="entry name" value="Glucocorticoid receptor-like (DNA-binding domain)"/>
    <property type="match status" value="1"/>
</dbReference>
<keyword evidence="10" id="KW-1185">Reference proteome</keyword>
<sequence length="101" mass="11484">MAKKGSIETNEKRKRLAKKYAPKRTELKALAADRNAAPEERFKATLELAAMPRSGARIRVRNRCMLTGRSRGNYRKFGISRIMLREMGNHGLIPGLKKASW</sequence>
<evidence type="ECO:0000256" key="6">
    <source>
        <dbReference type="ARBA" id="ARBA00047110"/>
    </source>
</evidence>
<dbReference type="GO" id="GO:0005737">
    <property type="term" value="C:cytoplasm"/>
    <property type="evidence" value="ECO:0007669"/>
    <property type="project" value="UniProtKB-ARBA"/>
</dbReference>
<dbReference type="GO" id="GO:0006412">
    <property type="term" value="P:translation"/>
    <property type="evidence" value="ECO:0007669"/>
    <property type="project" value="UniProtKB-UniRule"/>
</dbReference>
<comment type="function">
    <text evidence="1 7">Binds 16S rRNA, required for the assembly of 30S particles and may also be responsible for determining the conformation of the 16S rRNA at the A site.</text>
</comment>
<evidence type="ECO:0000256" key="1">
    <source>
        <dbReference type="ARBA" id="ARBA00003686"/>
    </source>
</evidence>
<dbReference type="Pfam" id="PF00253">
    <property type="entry name" value="Ribosomal_S14"/>
    <property type="match status" value="1"/>
</dbReference>
<keyword evidence="4 7" id="KW-0687">Ribonucleoprotein</keyword>
<name>A0A7L9RS10_9PROT</name>
<evidence type="ECO:0000256" key="4">
    <source>
        <dbReference type="ARBA" id="ARBA00023274"/>
    </source>
</evidence>
<evidence type="ECO:0000256" key="8">
    <source>
        <dbReference type="SAM" id="MobiDB-lite"/>
    </source>
</evidence>
<dbReference type="RefSeq" id="WP_350332092.1">
    <property type="nucleotide sequence ID" value="NZ_CP054719.1"/>
</dbReference>
<comment type="similarity">
    <text evidence="2 7">Belongs to the universal ribosomal protein uS14 family.</text>
</comment>
<dbReference type="EMBL" id="CP054719">
    <property type="protein sequence ID" value="QOL19339.1"/>
    <property type="molecule type" value="Genomic_DNA"/>
</dbReference>
<feature type="compositionally biased region" description="Basic and acidic residues" evidence="8">
    <location>
        <begin position="1"/>
        <end position="11"/>
    </location>
</feature>
<dbReference type="PANTHER" id="PTHR19836:SF19">
    <property type="entry name" value="SMALL RIBOSOMAL SUBUNIT PROTEIN US14M"/>
    <property type="match status" value="1"/>
</dbReference>
<keyword evidence="3 7" id="KW-0689">Ribosomal protein</keyword>
<keyword evidence="7" id="KW-0699">rRNA-binding</keyword>
<evidence type="ECO:0000313" key="9">
    <source>
        <dbReference type="EMBL" id="QOL19339.1"/>
    </source>
</evidence>
<dbReference type="GO" id="GO:0019843">
    <property type="term" value="F:rRNA binding"/>
    <property type="evidence" value="ECO:0007669"/>
    <property type="project" value="UniProtKB-UniRule"/>
</dbReference>
<evidence type="ECO:0000256" key="5">
    <source>
        <dbReference type="ARBA" id="ARBA00035167"/>
    </source>
</evidence>
<comment type="subunit">
    <text evidence="6 7">Part of the 30S ribosomal subunit. Contacts proteins S3 and S10.</text>
</comment>
<dbReference type="GO" id="GO:0015935">
    <property type="term" value="C:small ribosomal subunit"/>
    <property type="evidence" value="ECO:0007669"/>
    <property type="project" value="TreeGrafter"/>
</dbReference>
<protein>
    <recommendedName>
        <fullName evidence="5 7">Small ribosomal subunit protein uS14</fullName>
    </recommendedName>
</protein>
<dbReference type="PANTHER" id="PTHR19836">
    <property type="entry name" value="30S RIBOSOMAL PROTEIN S14"/>
    <property type="match status" value="1"/>
</dbReference>
<proteinExistence type="inferred from homology"/>
<evidence type="ECO:0000256" key="3">
    <source>
        <dbReference type="ARBA" id="ARBA00022980"/>
    </source>
</evidence>
<keyword evidence="7" id="KW-0694">RNA-binding</keyword>
<organism evidence="9 10">
    <name type="scientific">Candidatus Bodocaedibacter vickermanii</name>
    <dbReference type="NCBI Taxonomy" id="2741701"/>
    <lineage>
        <taxon>Bacteria</taxon>
        <taxon>Pseudomonadati</taxon>
        <taxon>Pseudomonadota</taxon>
        <taxon>Alphaproteobacteria</taxon>
        <taxon>Holosporales</taxon>
        <taxon>Candidatus Paracaedibacteraceae</taxon>
        <taxon>Candidatus Bodocaedibacter</taxon>
    </lineage>
</organism>
<dbReference type="PROSITE" id="PS00527">
    <property type="entry name" value="RIBOSOMAL_S14"/>
    <property type="match status" value="1"/>
</dbReference>
<evidence type="ECO:0000256" key="2">
    <source>
        <dbReference type="ARBA" id="ARBA00009083"/>
    </source>
</evidence>
<dbReference type="Proteomes" id="UP000594001">
    <property type="component" value="Chromosome"/>
</dbReference>